<evidence type="ECO:0000256" key="1">
    <source>
        <dbReference type="ARBA" id="ARBA00005466"/>
    </source>
</evidence>
<feature type="domain" description="FAD-binding PCMH-type" evidence="6">
    <location>
        <begin position="74"/>
        <end position="245"/>
    </location>
</feature>
<comment type="similarity">
    <text evidence="1">Belongs to the oxygen-dependent FAD-linked oxidoreductase family.</text>
</comment>
<dbReference type="PROSITE" id="PS51387">
    <property type="entry name" value="FAD_PCMH"/>
    <property type="match status" value="1"/>
</dbReference>
<dbReference type="Gene3D" id="3.30.465.10">
    <property type="match status" value="1"/>
</dbReference>
<evidence type="ECO:0000313" key="7">
    <source>
        <dbReference type="EMBL" id="ANM86506.1"/>
    </source>
</evidence>
<evidence type="ECO:0000259" key="6">
    <source>
        <dbReference type="PROSITE" id="PS51387"/>
    </source>
</evidence>
<reference evidence="8" key="2">
    <citation type="submission" date="2017-12" db="EMBL/GenBank/DDBJ databases">
        <title>Genome Sequencing Reveals a Rich Biosynthetic Potential.</title>
        <authorList>
            <person name="Bertrand R.L."/>
            <person name="Abdel-Hameed M.E."/>
            <person name="Sorensen J.L."/>
        </authorList>
    </citation>
    <scope>NUCLEOTIDE SEQUENCE</scope>
</reference>
<dbReference type="InterPro" id="IPR016166">
    <property type="entry name" value="FAD-bd_PCMH"/>
</dbReference>
<dbReference type="EMBL" id="KX264267">
    <property type="protein sequence ID" value="ANM86506.1"/>
    <property type="molecule type" value="Genomic_DNA"/>
</dbReference>
<feature type="chain" id="PRO_5012396315" evidence="5">
    <location>
        <begin position="21"/>
        <end position="518"/>
    </location>
</feature>
<keyword evidence="4" id="KW-0560">Oxidoreductase</keyword>
<dbReference type="InterPro" id="IPR036318">
    <property type="entry name" value="FAD-bd_PCMH-like_sf"/>
</dbReference>
<dbReference type="Gene3D" id="3.40.462.20">
    <property type="match status" value="1"/>
</dbReference>
<dbReference type="PANTHER" id="PTHR42973:SF8">
    <property type="entry name" value="FAD-BINDING PCMH-TYPE DOMAIN-CONTAINING PROTEIN"/>
    <property type="match status" value="1"/>
</dbReference>
<dbReference type="Pfam" id="PF08031">
    <property type="entry name" value="BBE"/>
    <property type="match status" value="1"/>
</dbReference>
<dbReference type="Gene3D" id="3.30.43.10">
    <property type="entry name" value="Uridine Diphospho-n-acetylenolpyruvylglucosamine Reductase, domain 2"/>
    <property type="match status" value="1"/>
</dbReference>
<dbReference type="SUPFAM" id="SSF56176">
    <property type="entry name" value="FAD-binding/transporter-associated domain-like"/>
    <property type="match status" value="1"/>
</dbReference>
<dbReference type="GO" id="GO:0016491">
    <property type="term" value="F:oxidoreductase activity"/>
    <property type="evidence" value="ECO:0007669"/>
    <property type="project" value="UniProtKB-KW"/>
</dbReference>
<accession>A0A1Z1C4G0</accession>
<proteinExistence type="inferred from homology"/>
<keyword evidence="2" id="KW-0285">Flavoprotein</keyword>
<evidence type="ECO:0000313" key="8">
    <source>
        <dbReference type="EMBL" id="AUW31427.1"/>
    </source>
</evidence>
<dbReference type="PANTHER" id="PTHR42973">
    <property type="entry name" value="BINDING OXIDOREDUCTASE, PUTATIVE (AFU_ORTHOLOGUE AFUA_1G17690)-RELATED"/>
    <property type="match status" value="1"/>
</dbReference>
<keyword evidence="3" id="KW-0274">FAD</keyword>
<dbReference type="InterPro" id="IPR016169">
    <property type="entry name" value="FAD-bd_PCMH_sub2"/>
</dbReference>
<evidence type="ECO:0000256" key="3">
    <source>
        <dbReference type="ARBA" id="ARBA00022827"/>
    </source>
</evidence>
<feature type="signal peptide" evidence="5">
    <location>
        <begin position="1"/>
        <end position="20"/>
    </location>
</feature>
<dbReference type="InterPro" id="IPR006094">
    <property type="entry name" value="Oxid_FAD_bind_N"/>
</dbReference>
<reference evidence="7" key="1">
    <citation type="submission" date="2016-05" db="EMBL/GenBank/DDBJ databases">
        <title>Lichen genome sequencing reveals its rich biosynthetic potential.</title>
        <authorList>
            <person name="Bertrand R.L."/>
            <person name="Abdel-Hameed M."/>
            <person name="Sorensen J.L."/>
        </authorList>
    </citation>
    <scope>NUCLEOTIDE SEQUENCE</scope>
</reference>
<sequence length="518" mass="57922">MKSFVSLVYILAIFRTLVAGVSIPRYFQTFPITRRQLSPTQVQQELGSQVSNTTAIFGPDDSRYNESTTRWNIFAVPQIQVVVEPGHEYEVSTIVNYCNENSLEFLAINRGHGDAQSLGSFNGVQINLVNLRNISIQSSGKSAWFGGGVYDGQVSRYLWDQGYVTTTGACDCVGMMGPGLGGGHGLHEGLYGMVSDNFRQLNVVLASGTAIRVNETSYSDLLWGMKGAGHNFGIVTSVEMNVFPRGPDTWHYHNYIWRGDKLEDLFNALNAFQGNGTTPVNMTINFGNFFMNTTITEEEPVISWTFAYRGTAEVAEQYLAPFNAIETVYDEFGDVPYPEVSVAQGNDEDGFICQNNQVRITATAGLQVYNLTAERRIFDSFKQRVASNPELAAGGGILHEGYSTEAVTDKNPDDSAYPFRADHHLMLFQTIIPPGNSSIEHAAWEWAKEVRAQWNDGQPGRPMDSYVNYANGFESVEQWYGHEAWRLKRLRGLKAKYDPYNRFRYYNPIVQGNATSIR</sequence>
<evidence type="ECO:0000256" key="4">
    <source>
        <dbReference type="ARBA" id="ARBA00023002"/>
    </source>
</evidence>
<keyword evidence="5" id="KW-0732">Signal</keyword>
<evidence type="ECO:0000256" key="5">
    <source>
        <dbReference type="SAM" id="SignalP"/>
    </source>
</evidence>
<dbReference type="InterPro" id="IPR050416">
    <property type="entry name" value="FAD-linked_Oxidoreductase"/>
</dbReference>
<dbReference type="EMBL" id="MG777516">
    <property type="protein sequence ID" value="AUW31427.1"/>
    <property type="molecule type" value="Genomic_DNA"/>
</dbReference>
<evidence type="ECO:0000256" key="2">
    <source>
        <dbReference type="ARBA" id="ARBA00022630"/>
    </source>
</evidence>
<name>A0A1Z1C4G0_CLAUC</name>
<dbReference type="Pfam" id="PF01565">
    <property type="entry name" value="FAD_binding_4"/>
    <property type="match status" value="1"/>
</dbReference>
<dbReference type="AlphaFoldDB" id="A0A1Z1C4G0"/>
<organism evidence="7">
    <name type="scientific">Cladonia uncialis subsp. uncialis</name>
    <dbReference type="NCBI Taxonomy" id="180999"/>
    <lineage>
        <taxon>Eukaryota</taxon>
        <taxon>Fungi</taxon>
        <taxon>Dikarya</taxon>
        <taxon>Ascomycota</taxon>
        <taxon>Pezizomycotina</taxon>
        <taxon>Lecanoromycetes</taxon>
        <taxon>OSLEUM clade</taxon>
        <taxon>Lecanoromycetidae</taxon>
        <taxon>Lecanorales</taxon>
        <taxon>Lecanorineae</taxon>
        <taxon>Cladoniaceae</taxon>
        <taxon>Cladonia</taxon>
    </lineage>
</organism>
<dbReference type="GO" id="GO:0071949">
    <property type="term" value="F:FAD binding"/>
    <property type="evidence" value="ECO:0007669"/>
    <property type="project" value="InterPro"/>
</dbReference>
<protein>
    <submittedName>
        <fullName evidence="7">Putative FAD oxidase</fullName>
    </submittedName>
</protein>
<dbReference type="InterPro" id="IPR012951">
    <property type="entry name" value="BBE"/>
</dbReference>
<dbReference type="InterPro" id="IPR016167">
    <property type="entry name" value="FAD-bd_PCMH_sub1"/>
</dbReference>